<proteinExistence type="predicted"/>
<dbReference type="EMBL" id="BMAW01042508">
    <property type="protein sequence ID" value="GFS34592.1"/>
    <property type="molecule type" value="Genomic_DNA"/>
</dbReference>
<sequence>MSIKRFLWILTHLHLNDISLQPRRDEENFDKLFKVYPLLSHLSERHESIFRPGKCQAINESMIKFKGRTSLKQYMLKKLIKRGYKVWMSCDESGFRFQFKIYTGKVKDVENKLSERVVTYEKNHLLYMDNFLLRLTIYSDF</sequence>
<dbReference type="InterPro" id="IPR029526">
    <property type="entry name" value="PGBD"/>
</dbReference>
<evidence type="ECO:0000259" key="1">
    <source>
        <dbReference type="Pfam" id="PF13843"/>
    </source>
</evidence>
<dbReference type="PANTHER" id="PTHR46599:SF3">
    <property type="entry name" value="PIGGYBAC TRANSPOSABLE ELEMENT-DERIVED PROTEIN 4"/>
    <property type="match status" value="1"/>
</dbReference>
<dbReference type="OrthoDB" id="6433867at2759"/>
<reference evidence="2" key="1">
    <citation type="submission" date="2020-08" db="EMBL/GenBank/DDBJ databases">
        <title>Multicomponent nature underlies the extraordinary mechanical properties of spider dragline silk.</title>
        <authorList>
            <person name="Kono N."/>
            <person name="Nakamura H."/>
            <person name="Mori M."/>
            <person name="Yoshida Y."/>
            <person name="Ohtoshi R."/>
            <person name="Malay A.D."/>
            <person name="Moran D.A.P."/>
            <person name="Tomita M."/>
            <person name="Numata K."/>
            <person name="Arakawa K."/>
        </authorList>
    </citation>
    <scope>NUCLEOTIDE SEQUENCE</scope>
</reference>
<accession>A0A8X6M7Q4</accession>
<evidence type="ECO:0000313" key="3">
    <source>
        <dbReference type="Proteomes" id="UP000887013"/>
    </source>
</evidence>
<protein>
    <submittedName>
        <fullName evidence="2">PiggyBac transposable element-derived protein 4</fullName>
    </submittedName>
</protein>
<dbReference type="AlphaFoldDB" id="A0A8X6M7Q4"/>
<dbReference type="Proteomes" id="UP000887013">
    <property type="component" value="Unassembled WGS sequence"/>
</dbReference>
<dbReference type="Pfam" id="PF13843">
    <property type="entry name" value="DDE_Tnp_1_7"/>
    <property type="match status" value="1"/>
</dbReference>
<gene>
    <name evidence="2" type="primary">X975_20201</name>
    <name evidence="2" type="ORF">NPIL_28881</name>
</gene>
<dbReference type="PANTHER" id="PTHR46599">
    <property type="entry name" value="PIGGYBAC TRANSPOSABLE ELEMENT-DERIVED PROTEIN 4"/>
    <property type="match status" value="1"/>
</dbReference>
<feature type="domain" description="PiggyBac transposable element-derived protein" evidence="1">
    <location>
        <begin position="1"/>
        <end position="133"/>
    </location>
</feature>
<keyword evidence="3" id="KW-1185">Reference proteome</keyword>
<name>A0A8X6M7Q4_NEPPI</name>
<evidence type="ECO:0000313" key="2">
    <source>
        <dbReference type="EMBL" id="GFS34592.1"/>
    </source>
</evidence>
<comment type="caution">
    <text evidence="2">The sequence shown here is derived from an EMBL/GenBank/DDBJ whole genome shotgun (WGS) entry which is preliminary data.</text>
</comment>
<organism evidence="2 3">
    <name type="scientific">Nephila pilipes</name>
    <name type="common">Giant wood spider</name>
    <name type="synonym">Nephila maculata</name>
    <dbReference type="NCBI Taxonomy" id="299642"/>
    <lineage>
        <taxon>Eukaryota</taxon>
        <taxon>Metazoa</taxon>
        <taxon>Ecdysozoa</taxon>
        <taxon>Arthropoda</taxon>
        <taxon>Chelicerata</taxon>
        <taxon>Arachnida</taxon>
        <taxon>Araneae</taxon>
        <taxon>Araneomorphae</taxon>
        <taxon>Entelegynae</taxon>
        <taxon>Araneoidea</taxon>
        <taxon>Nephilidae</taxon>
        <taxon>Nephila</taxon>
    </lineage>
</organism>